<reference evidence="2 3" key="1">
    <citation type="submission" date="2021-01" db="EMBL/GenBank/DDBJ databases">
        <title>Genomic Encyclopedia of Type Strains, Phase IV (KMG-IV): sequencing the most valuable type-strain genomes for metagenomic binning, comparative biology and taxonomic classification.</title>
        <authorList>
            <person name="Goeker M."/>
        </authorList>
    </citation>
    <scope>NUCLEOTIDE SEQUENCE [LARGE SCALE GENOMIC DNA]</scope>
    <source>
        <strain evidence="2 3">DSM 105482</strain>
    </source>
</reference>
<comment type="caution">
    <text evidence="2">The sequence shown here is derived from an EMBL/GenBank/DDBJ whole genome shotgun (WGS) entry which is preliminary data.</text>
</comment>
<evidence type="ECO:0000313" key="3">
    <source>
        <dbReference type="Proteomes" id="UP000823486"/>
    </source>
</evidence>
<evidence type="ECO:0008006" key="4">
    <source>
        <dbReference type="Google" id="ProtNLM"/>
    </source>
</evidence>
<dbReference type="EMBL" id="JAFBFI010000007">
    <property type="protein sequence ID" value="MBM7692468.1"/>
    <property type="molecule type" value="Genomic_DNA"/>
</dbReference>
<accession>A0ABS2QIV5</accession>
<dbReference type="PROSITE" id="PS51257">
    <property type="entry name" value="PROKAR_LIPOPROTEIN"/>
    <property type="match status" value="1"/>
</dbReference>
<evidence type="ECO:0000313" key="2">
    <source>
        <dbReference type="EMBL" id="MBM7692468.1"/>
    </source>
</evidence>
<keyword evidence="3" id="KW-1185">Reference proteome</keyword>
<name>A0ABS2QIV5_9BACI</name>
<sequence>MKRFMVLICFISLLTLLTACSSKPSLELVNTNVDIVNDKDKVGAIGITEGDKKGKELVPTALYYEFAIKNTGNKKIGDIGEKGIQIKIEPNDNLVASSKEIIGFNIFNPSEYEASGLGYGHTSAYILEPDQEEKYTLHYDLGVSEDNPQVPFLVPSKEQLKKLKDNALDATLIVLLDDKEIARFDLKNK</sequence>
<feature type="signal peptide" evidence="1">
    <location>
        <begin position="1"/>
        <end position="21"/>
    </location>
</feature>
<dbReference type="RefSeq" id="WP_239558689.1">
    <property type="nucleotide sequence ID" value="NZ_JAFBFI010000007.1"/>
</dbReference>
<proteinExistence type="predicted"/>
<dbReference type="Proteomes" id="UP000823486">
    <property type="component" value="Unassembled WGS sequence"/>
</dbReference>
<feature type="chain" id="PRO_5045838060" description="DUF4352 domain-containing protein" evidence="1">
    <location>
        <begin position="22"/>
        <end position="189"/>
    </location>
</feature>
<evidence type="ECO:0000256" key="1">
    <source>
        <dbReference type="SAM" id="SignalP"/>
    </source>
</evidence>
<organism evidence="2 3">
    <name type="scientific">Peribacillus deserti</name>
    <dbReference type="NCBI Taxonomy" id="673318"/>
    <lineage>
        <taxon>Bacteria</taxon>
        <taxon>Bacillati</taxon>
        <taxon>Bacillota</taxon>
        <taxon>Bacilli</taxon>
        <taxon>Bacillales</taxon>
        <taxon>Bacillaceae</taxon>
        <taxon>Peribacillus</taxon>
    </lineage>
</organism>
<protein>
    <recommendedName>
        <fullName evidence="4">DUF4352 domain-containing protein</fullName>
    </recommendedName>
</protein>
<gene>
    <name evidence="2" type="ORF">JOC77_001898</name>
</gene>
<keyword evidence="1" id="KW-0732">Signal</keyword>